<gene>
    <name evidence="1" type="ORF">SCLCIDRAFT_1217721</name>
</gene>
<reference evidence="1 2" key="1">
    <citation type="submission" date="2014-04" db="EMBL/GenBank/DDBJ databases">
        <authorList>
            <consortium name="DOE Joint Genome Institute"/>
            <person name="Kuo A."/>
            <person name="Kohler A."/>
            <person name="Nagy L.G."/>
            <person name="Floudas D."/>
            <person name="Copeland A."/>
            <person name="Barry K.W."/>
            <person name="Cichocki N."/>
            <person name="Veneault-Fourrey C."/>
            <person name="LaButti K."/>
            <person name="Lindquist E.A."/>
            <person name="Lipzen A."/>
            <person name="Lundell T."/>
            <person name="Morin E."/>
            <person name="Murat C."/>
            <person name="Sun H."/>
            <person name="Tunlid A."/>
            <person name="Henrissat B."/>
            <person name="Grigoriev I.V."/>
            <person name="Hibbett D.S."/>
            <person name="Martin F."/>
            <person name="Nordberg H.P."/>
            <person name="Cantor M.N."/>
            <person name="Hua S.X."/>
        </authorList>
    </citation>
    <scope>NUCLEOTIDE SEQUENCE [LARGE SCALE GENOMIC DNA]</scope>
    <source>
        <strain evidence="1 2">Foug A</strain>
    </source>
</reference>
<dbReference type="AlphaFoldDB" id="A0A0C3DT39"/>
<dbReference type="HOGENOM" id="CLU_2655936_0_0_1"/>
<protein>
    <submittedName>
        <fullName evidence="1">Uncharacterized protein</fullName>
    </submittedName>
</protein>
<proteinExistence type="predicted"/>
<evidence type="ECO:0000313" key="1">
    <source>
        <dbReference type="EMBL" id="KIM59374.1"/>
    </source>
</evidence>
<reference evidence="2" key="2">
    <citation type="submission" date="2015-01" db="EMBL/GenBank/DDBJ databases">
        <title>Evolutionary Origins and Diversification of the Mycorrhizal Mutualists.</title>
        <authorList>
            <consortium name="DOE Joint Genome Institute"/>
            <consortium name="Mycorrhizal Genomics Consortium"/>
            <person name="Kohler A."/>
            <person name="Kuo A."/>
            <person name="Nagy L.G."/>
            <person name="Floudas D."/>
            <person name="Copeland A."/>
            <person name="Barry K.W."/>
            <person name="Cichocki N."/>
            <person name="Veneault-Fourrey C."/>
            <person name="LaButti K."/>
            <person name="Lindquist E.A."/>
            <person name="Lipzen A."/>
            <person name="Lundell T."/>
            <person name="Morin E."/>
            <person name="Murat C."/>
            <person name="Riley R."/>
            <person name="Ohm R."/>
            <person name="Sun H."/>
            <person name="Tunlid A."/>
            <person name="Henrissat B."/>
            <person name="Grigoriev I.V."/>
            <person name="Hibbett D.S."/>
            <person name="Martin F."/>
        </authorList>
    </citation>
    <scope>NUCLEOTIDE SEQUENCE [LARGE SCALE GENOMIC DNA]</scope>
    <source>
        <strain evidence="2">Foug A</strain>
    </source>
</reference>
<dbReference type="Proteomes" id="UP000053989">
    <property type="component" value="Unassembled WGS sequence"/>
</dbReference>
<accession>A0A0C3DT39</accession>
<sequence>MACKCYTVYPISGMHGTFNEDKGVHLLSLECLSISAYRCSPTRSYDAHEAILPGTLLPQPPGAAGTRTTPYAKWTS</sequence>
<organism evidence="1 2">
    <name type="scientific">Scleroderma citrinum Foug A</name>
    <dbReference type="NCBI Taxonomy" id="1036808"/>
    <lineage>
        <taxon>Eukaryota</taxon>
        <taxon>Fungi</taxon>
        <taxon>Dikarya</taxon>
        <taxon>Basidiomycota</taxon>
        <taxon>Agaricomycotina</taxon>
        <taxon>Agaricomycetes</taxon>
        <taxon>Agaricomycetidae</taxon>
        <taxon>Boletales</taxon>
        <taxon>Sclerodermatineae</taxon>
        <taxon>Sclerodermataceae</taxon>
        <taxon>Scleroderma</taxon>
    </lineage>
</organism>
<dbReference type="InParanoid" id="A0A0C3DT39"/>
<keyword evidence="2" id="KW-1185">Reference proteome</keyword>
<name>A0A0C3DT39_9AGAM</name>
<dbReference type="EMBL" id="KN822074">
    <property type="protein sequence ID" value="KIM59374.1"/>
    <property type="molecule type" value="Genomic_DNA"/>
</dbReference>
<evidence type="ECO:0000313" key="2">
    <source>
        <dbReference type="Proteomes" id="UP000053989"/>
    </source>
</evidence>